<dbReference type="InterPro" id="IPR005794">
    <property type="entry name" value="Fmt"/>
</dbReference>
<feature type="domain" description="Formyl transferase N-terminal" evidence="6">
    <location>
        <begin position="3"/>
        <end position="176"/>
    </location>
</feature>
<dbReference type="STRING" id="1286171.EAL2_c14730"/>
<evidence type="ECO:0000259" key="6">
    <source>
        <dbReference type="Pfam" id="PF00551"/>
    </source>
</evidence>
<dbReference type="SUPFAM" id="SSF50486">
    <property type="entry name" value="FMT C-terminal domain-like"/>
    <property type="match status" value="1"/>
</dbReference>
<dbReference type="Gene3D" id="3.40.50.12230">
    <property type="match status" value="1"/>
</dbReference>
<dbReference type="InterPro" id="IPR001555">
    <property type="entry name" value="GART_AS"/>
</dbReference>
<dbReference type="CDD" id="cd08646">
    <property type="entry name" value="FMT_core_Met-tRNA-FMT_N"/>
    <property type="match status" value="1"/>
</dbReference>
<dbReference type="FunFam" id="3.40.50.12230:FF:000001">
    <property type="entry name" value="Methionyl-tRNA formyltransferase"/>
    <property type="match status" value="1"/>
</dbReference>
<comment type="catalytic activity">
    <reaction evidence="5">
        <text>L-methionyl-tRNA(fMet) + (6R)-10-formyltetrahydrofolate = N-formyl-L-methionyl-tRNA(fMet) + (6S)-5,6,7,8-tetrahydrofolate + H(+)</text>
        <dbReference type="Rhea" id="RHEA:24380"/>
        <dbReference type="Rhea" id="RHEA-COMP:9952"/>
        <dbReference type="Rhea" id="RHEA-COMP:9953"/>
        <dbReference type="ChEBI" id="CHEBI:15378"/>
        <dbReference type="ChEBI" id="CHEBI:57453"/>
        <dbReference type="ChEBI" id="CHEBI:78530"/>
        <dbReference type="ChEBI" id="CHEBI:78844"/>
        <dbReference type="ChEBI" id="CHEBI:195366"/>
        <dbReference type="EC" id="2.1.2.9"/>
    </reaction>
</comment>
<dbReference type="PROSITE" id="PS00373">
    <property type="entry name" value="GART"/>
    <property type="match status" value="1"/>
</dbReference>
<name>W8TG16_PEPAC</name>
<dbReference type="Pfam" id="PF02911">
    <property type="entry name" value="Formyl_trans_C"/>
    <property type="match status" value="1"/>
</dbReference>
<dbReference type="EMBL" id="CP007452">
    <property type="protein sequence ID" value="AHM56768.1"/>
    <property type="molecule type" value="Genomic_DNA"/>
</dbReference>
<gene>
    <name evidence="5 8" type="primary">fmt</name>
    <name evidence="8" type="ORF">EAL2_c14730</name>
</gene>
<dbReference type="NCBIfam" id="TIGR00460">
    <property type="entry name" value="fmt"/>
    <property type="match status" value="1"/>
</dbReference>
<dbReference type="Proteomes" id="UP000019591">
    <property type="component" value="Chromosome"/>
</dbReference>
<feature type="binding site" evidence="5">
    <location>
        <begin position="109"/>
        <end position="112"/>
    </location>
    <ligand>
        <name>(6S)-5,6,7,8-tetrahydrofolate</name>
        <dbReference type="ChEBI" id="CHEBI:57453"/>
    </ligand>
</feature>
<dbReference type="HOGENOM" id="CLU_033347_1_1_9"/>
<evidence type="ECO:0000256" key="5">
    <source>
        <dbReference type="HAMAP-Rule" id="MF_00182"/>
    </source>
</evidence>
<evidence type="ECO:0000256" key="1">
    <source>
        <dbReference type="ARBA" id="ARBA00010699"/>
    </source>
</evidence>
<evidence type="ECO:0000256" key="2">
    <source>
        <dbReference type="ARBA" id="ARBA00012261"/>
    </source>
</evidence>
<reference evidence="8 9" key="1">
    <citation type="journal article" date="2014" name="Genome Announc.">
        <title>Complete Genome Sequence of Amino Acid-Utilizing Eubacterium acidaminophilum al-2 (DSM 3953).</title>
        <authorList>
            <person name="Poehlein A."/>
            <person name="Andreesen J.R."/>
            <person name="Daniel R."/>
        </authorList>
    </citation>
    <scope>NUCLEOTIDE SEQUENCE [LARGE SCALE GENOMIC DNA]</scope>
    <source>
        <strain evidence="8 9">DSM 3953</strain>
    </source>
</reference>
<dbReference type="HAMAP" id="MF_00182">
    <property type="entry name" value="Formyl_trans"/>
    <property type="match status" value="1"/>
</dbReference>
<dbReference type="RefSeq" id="WP_025435751.1">
    <property type="nucleotide sequence ID" value="NZ_CP007452.1"/>
</dbReference>
<dbReference type="OrthoDB" id="9802815at2"/>
<keyword evidence="9" id="KW-1185">Reference proteome</keyword>
<protein>
    <recommendedName>
        <fullName evidence="2 5">Methionyl-tRNA formyltransferase</fullName>
        <ecNumber evidence="2 5">2.1.2.9</ecNumber>
    </recommendedName>
</protein>
<dbReference type="Pfam" id="PF00551">
    <property type="entry name" value="Formyl_trans_N"/>
    <property type="match status" value="1"/>
</dbReference>
<dbReference type="KEGG" id="eac:EAL2_c14730"/>
<dbReference type="AlphaFoldDB" id="W8TG16"/>
<dbReference type="InterPro" id="IPR005793">
    <property type="entry name" value="Formyl_trans_C"/>
</dbReference>
<evidence type="ECO:0000256" key="3">
    <source>
        <dbReference type="ARBA" id="ARBA00022679"/>
    </source>
</evidence>
<accession>W8TG16</accession>
<dbReference type="SUPFAM" id="SSF53328">
    <property type="entry name" value="Formyltransferase"/>
    <property type="match status" value="1"/>
</dbReference>
<keyword evidence="4 5" id="KW-0648">Protein biosynthesis</keyword>
<evidence type="ECO:0000259" key="7">
    <source>
        <dbReference type="Pfam" id="PF02911"/>
    </source>
</evidence>
<dbReference type="GO" id="GO:0005829">
    <property type="term" value="C:cytosol"/>
    <property type="evidence" value="ECO:0007669"/>
    <property type="project" value="TreeGrafter"/>
</dbReference>
<comment type="similarity">
    <text evidence="1 5">Belongs to the Fmt family.</text>
</comment>
<feature type="domain" description="Formyl transferase C-terminal" evidence="7">
    <location>
        <begin position="204"/>
        <end position="301"/>
    </location>
</feature>
<evidence type="ECO:0000313" key="8">
    <source>
        <dbReference type="EMBL" id="AHM56768.1"/>
    </source>
</evidence>
<dbReference type="eggNOG" id="COG0223">
    <property type="taxonomic scope" value="Bacteria"/>
</dbReference>
<sequence length="311" mass="33760">MNAVFMGTPEFAVPCLEAMLAQGHQVKAVVTQPDRPKGRGKQLAMSPVKEAALKSGIEVFQPENVKSPEFVEKLREMAPDVIVVVAFGQILSKDILDIPKYGCINVHASLLPKYRGAAPINWVIINGENETGITTMLMDEGLDTGDMLIKESLQIGENETASELHDRLSKLGAAVLGNTLAKLEEGSLTREKQSDAESSYAPIMKKTLGEIAWSKSAREIFNLVRGTFPWPGAFTTLDGMVMKVLRCRFESESQEEASAGEILDVSKTGIRVKAAAGVLVIEEIQMPGKKKMSVEEYLRGNSIQKGAILGA</sequence>
<evidence type="ECO:0000313" key="9">
    <source>
        <dbReference type="Proteomes" id="UP000019591"/>
    </source>
</evidence>
<keyword evidence="3 5" id="KW-0808">Transferase</keyword>
<dbReference type="EC" id="2.1.2.9" evidence="2 5"/>
<dbReference type="PANTHER" id="PTHR11138">
    <property type="entry name" value="METHIONYL-TRNA FORMYLTRANSFERASE"/>
    <property type="match status" value="1"/>
</dbReference>
<dbReference type="InterPro" id="IPR044135">
    <property type="entry name" value="Met-tRNA-FMT_C"/>
</dbReference>
<dbReference type="InterPro" id="IPR002376">
    <property type="entry name" value="Formyl_transf_N"/>
</dbReference>
<dbReference type="InterPro" id="IPR041711">
    <property type="entry name" value="Met-tRNA-FMT_N"/>
</dbReference>
<evidence type="ECO:0000256" key="4">
    <source>
        <dbReference type="ARBA" id="ARBA00022917"/>
    </source>
</evidence>
<dbReference type="PANTHER" id="PTHR11138:SF5">
    <property type="entry name" value="METHIONYL-TRNA FORMYLTRANSFERASE, MITOCHONDRIAL"/>
    <property type="match status" value="1"/>
</dbReference>
<proteinExistence type="inferred from homology"/>
<dbReference type="InterPro" id="IPR011034">
    <property type="entry name" value="Formyl_transferase-like_C_sf"/>
</dbReference>
<dbReference type="CDD" id="cd08704">
    <property type="entry name" value="Met_tRNA_FMT_C"/>
    <property type="match status" value="1"/>
</dbReference>
<dbReference type="GO" id="GO:0004479">
    <property type="term" value="F:methionyl-tRNA formyltransferase activity"/>
    <property type="evidence" value="ECO:0007669"/>
    <property type="project" value="UniProtKB-UniRule"/>
</dbReference>
<organism evidence="8 9">
    <name type="scientific">Peptoclostridium acidaminophilum DSM 3953</name>
    <dbReference type="NCBI Taxonomy" id="1286171"/>
    <lineage>
        <taxon>Bacteria</taxon>
        <taxon>Bacillati</taxon>
        <taxon>Bacillota</taxon>
        <taxon>Clostridia</taxon>
        <taxon>Peptostreptococcales</taxon>
        <taxon>Peptoclostridiaceae</taxon>
        <taxon>Peptoclostridium</taxon>
    </lineage>
</organism>
<dbReference type="PATRIC" id="fig|1286171.3.peg.1424"/>
<dbReference type="InterPro" id="IPR036477">
    <property type="entry name" value="Formyl_transf_N_sf"/>
</dbReference>
<comment type="function">
    <text evidence="5">Attaches a formyl group to the free amino group of methionyl-tRNA(fMet). The formyl group appears to play a dual role in the initiator identity of N-formylmethionyl-tRNA by promoting its recognition by IF2 and preventing the misappropriation of this tRNA by the elongation apparatus.</text>
</comment>